<dbReference type="InterPro" id="IPR016039">
    <property type="entry name" value="Thiolase-like"/>
</dbReference>
<sequence length="397" mass="40871">MLDSVMIVGAARTPMGRLQGRLAQVPAVSLAIGATRAALAQAGVPPEQAELAIFGNVLQAGLGQNPARQVALSLGLADVSSALTVNQVCGSGMQAIMLAAQAIASGEVQVAIAGGMESMSRAPFLLERARQGYRLGDGKLVDSLLRDGLTCALGGHSMGITAENVATHYRISRALQDQYSAATHARCRAAITAGAFKAEITPVHVPGQGGMTFVDEDELLESEVSHAALSALPPAFIPQGSVTAGNSSGIHDGAAALLLVSGEYARAHGLRPLARLRGWASAGCAPSMMGMSPLPAIRRLYARTGLHGSEIEHLELNEAFSAQVIALVRELGIRDEDERVNPLGGALALGHPLGASGSRIAVTLTHALVREERRLGVAAICAGGGQGNALLIERHGN</sequence>
<dbReference type="SUPFAM" id="SSF53901">
    <property type="entry name" value="Thiolase-like"/>
    <property type="match status" value="2"/>
</dbReference>
<comment type="similarity">
    <text evidence="1 5">Belongs to the thiolase-like superfamily. Thiolase family.</text>
</comment>
<evidence type="ECO:0000313" key="8">
    <source>
        <dbReference type="EMBL" id="RMH93591.1"/>
    </source>
</evidence>
<dbReference type="InterPro" id="IPR020615">
    <property type="entry name" value="Thiolase_acyl_enz_int_AS"/>
</dbReference>
<feature type="domain" description="Thiolase N-terminal" evidence="6">
    <location>
        <begin position="5"/>
        <end position="262"/>
    </location>
</feature>
<dbReference type="Proteomes" id="UP000275012">
    <property type="component" value="Unassembled WGS sequence"/>
</dbReference>
<dbReference type="CDD" id="cd00751">
    <property type="entry name" value="thiolase"/>
    <property type="match status" value="1"/>
</dbReference>
<dbReference type="Gene3D" id="3.40.47.10">
    <property type="match status" value="1"/>
</dbReference>
<comment type="caution">
    <text evidence="8">The sequence shown here is derived from an EMBL/GenBank/DDBJ whole genome shotgun (WGS) entry which is preliminary data.</text>
</comment>
<dbReference type="GO" id="GO:0044281">
    <property type="term" value="P:small molecule metabolic process"/>
    <property type="evidence" value="ECO:0007669"/>
    <property type="project" value="UniProtKB-ARBA"/>
</dbReference>
<organism evidence="8 9">
    <name type="scientific">Solilutibacter pythonis</name>
    <dbReference type="NCBI Taxonomy" id="2483112"/>
    <lineage>
        <taxon>Bacteria</taxon>
        <taxon>Pseudomonadati</taxon>
        <taxon>Pseudomonadota</taxon>
        <taxon>Gammaproteobacteria</taxon>
        <taxon>Lysobacterales</taxon>
        <taxon>Lysobacteraceae</taxon>
        <taxon>Solilutibacter</taxon>
    </lineage>
</organism>
<dbReference type="PROSITE" id="PS00098">
    <property type="entry name" value="THIOLASE_1"/>
    <property type="match status" value="1"/>
</dbReference>
<dbReference type="NCBIfam" id="TIGR01930">
    <property type="entry name" value="AcCoA-C-Actrans"/>
    <property type="match status" value="1"/>
</dbReference>
<feature type="active site" description="Proton acceptor" evidence="4">
    <location>
        <position position="381"/>
    </location>
</feature>
<evidence type="ECO:0000256" key="5">
    <source>
        <dbReference type="RuleBase" id="RU003557"/>
    </source>
</evidence>
<proteinExistence type="inferred from homology"/>
<keyword evidence="2 5" id="KW-0808">Transferase</keyword>
<protein>
    <submittedName>
        <fullName evidence="8">Thiolase family protein</fullName>
    </submittedName>
</protein>
<dbReference type="OrthoDB" id="8951704at2"/>
<keyword evidence="3 5" id="KW-0012">Acyltransferase</keyword>
<evidence type="ECO:0000256" key="4">
    <source>
        <dbReference type="PIRSR" id="PIRSR000429-1"/>
    </source>
</evidence>
<evidence type="ECO:0000256" key="3">
    <source>
        <dbReference type="ARBA" id="ARBA00023315"/>
    </source>
</evidence>
<evidence type="ECO:0000256" key="1">
    <source>
        <dbReference type="ARBA" id="ARBA00010982"/>
    </source>
</evidence>
<dbReference type="PANTHER" id="PTHR18919">
    <property type="entry name" value="ACETYL-COA C-ACYLTRANSFERASE"/>
    <property type="match status" value="1"/>
</dbReference>
<evidence type="ECO:0000259" key="6">
    <source>
        <dbReference type="Pfam" id="PF00108"/>
    </source>
</evidence>
<dbReference type="PANTHER" id="PTHR18919:SF107">
    <property type="entry name" value="ACETYL-COA ACETYLTRANSFERASE, CYTOSOLIC"/>
    <property type="match status" value="1"/>
</dbReference>
<gene>
    <name evidence="8" type="ORF">EBB59_04950</name>
</gene>
<evidence type="ECO:0000313" key="9">
    <source>
        <dbReference type="Proteomes" id="UP000275012"/>
    </source>
</evidence>
<dbReference type="RefSeq" id="WP_122101039.1">
    <property type="nucleotide sequence ID" value="NZ_RFLY01000005.1"/>
</dbReference>
<dbReference type="EMBL" id="RFLY01000005">
    <property type="protein sequence ID" value="RMH93591.1"/>
    <property type="molecule type" value="Genomic_DNA"/>
</dbReference>
<dbReference type="AlphaFoldDB" id="A0A3M2HV33"/>
<feature type="active site" description="Acyl-thioester intermediate" evidence="4">
    <location>
        <position position="89"/>
    </location>
</feature>
<dbReference type="PROSITE" id="PS00737">
    <property type="entry name" value="THIOLASE_2"/>
    <property type="match status" value="1"/>
</dbReference>
<dbReference type="Pfam" id="PF02803">
    <property type="entry name" value="Thiolase_C"/>
    <property type="match status" value="1"/>
</dbReference>
<keyword evidence="9" id="KW-1185">Reference proteome</keyword>
<feature type="domain" description="Thiolase C-terminal" evidence="7">
    <location>
        <begin position="271"/>
        <end position="394"/>
    </location>
</feature>
<dbReference type="InterPro" id="IPR020616">
    <property type="entry name" value="Thiolase_N"/>
</dbReference>
<reference evidence="8 9" key="1">
    <citation type="submission" date="2018-10" db="EMBL/GenBank/DDBJ databases">
        <title>Proposal of Lysobacter pythonis sp. nov. isolated from royal pythons (Python regius).</title>
        <authorList>
            <person name="Hans-Juergen B."/>
            <person name="Huptas C."/>
            <person name="Sandra B."/>
            <person name="Igor L."/>
            <person name="Joachim S."/>
            <person name="Siegfried S."/>
            <person name="Mareike W."/>
            <person name="Peter K."/>
        </authorList>
    </citation>
    <scope>NUCLEOTIDE SEQUENCE [LARGE SCALE GENOMIC DNA]</scope>
    <source>
        <strain evidence="8 9">4284/11</strain>
    </source>
</reference>
<dbReference type="Pfam" id="PF00108">
    <property type="entry name" value="Thiolase_N"/>
    <property type="match status" value="1"/>
</dbReference>
<dbReference type="InterPro" id="IPR002155">
    <property type="entry name" value="Thiolase"/>
</dbReference>
<evidence type="ECO:0000259" key="7">
    <source>
        <dbReference type="Pfam" id="PF02803"/>
    </source>
</evidence>
<feature type="active site" description="Proton acceptor" evidence="4">
    <location>
        <position position="351"/>
    </location>
</feature>
<dbReference type="InterPro" id="IPR020613">
    <property type="entry name" value="Thiolase_CS"/>
</dbReference>
<dbReference type="FunFam" id="3.40.47.10:FF:000010">
    <property type="entry name" value="Acetyl-CoA acetyltransferase (Thiolase)"/>
    <property type="match status" value="1"/>
</dbReference>
<accession>A0A3M2HV33</accession>
<evidence type="ECO:0000256" key="2">
    <source>
        <dbReference type="ARBA" id="ARBA00022679"/>
    </source>
</evidence>
<dbReference type="PROSITE" id="PS00099">
    <property type="entry name" value="THIOLASE_3"/>
    <property type="match status" value="1"/>
</dbReference>
<name>A0A3M2HV33_9GAMM</name>
<dbReference type="PIRSF" id="PIRSF000429">
    <property type="entry name" value="Ac-CoA_Ac_transf"/>
    <property type="match status" value="1"/>
</dbReference>
<dbReference type="InterPro" id="IPR020610">
    <property type="entry name" value="Thiolase_AS"/>
</dbReference>
<dbReference type="GO" id="GO:0003988">
    <property type="term" value="F:acetyl-CoA C-acyltransferase activity"/>
    <property type="evidence" value="ECO:0007669"/>
    <property type="project" value="UniProtKB-ARBA"/>
</dbReference>
<dbReference type="InterPro" id="IPR020617">
    <property type="entry name" value="Thiolase_C"/>
</dbReference>